<evidence type="ECO:0000313" key="1">
    <source>
        <dbReference type="EMBL" id="RXH74990.1"/>
    </source>
</evidence>
<evidence type="ECO:0000313" key="2">
    <source>
        <dbReference type="Proteomes" id="UP000290289"/>
    </source>
</evidence>
<name>A0A498HW16_MALDO</name>
<proteinExistence type="predicted"/>
<dbReference type="AlphaFoldDB" id="A0A498HW16"/>
<dbReference type="Proteomes" id="UP000290289">
    <property type="component" value="Chromosome 15"/>
</dbReference>
<protein>
    <submittedName>
        <fullName evidence="1">Uncharacterized protein</fullName>
    </submittedName>
</protein>
<accession>A0A498HW16</accession>
<sequence length="78" mass="8563">MVGERLIGGDVVVELVGDHDGDLEVGVTEGGEDFGVGIIEFNSLGLKRLDELHRLRRWWEVVAHLAVVHTHLGGELHT</sequence>
<keyword evidence="2" id="KW-1185">Reference proteome</keyword>
<gene>
    <name evidence="1" type="ORF">DVH24_029711</name>
</gene>
<comment type="caution">
    <text evidence="1">The sequence shown here is derived from an EMBL/GenBank/DDBJ whole genome shotgun (WGS) entry which is preliminary data.</text>
</comment>
<dbReference type="EMBL" id="RDQH01000341">
    <property type="protein sequence ID" value="RXH74990.1"/>
    <property type="molecule type" value="Genomic_DNA"/>
</dbReference>
<organism evidence="1 2">
    <name type="scientific">Malus domestica</name>
    <name type="common">Apple</name>
    <name type="synonym">Pyrus malus</name>
    <dbReference type="NCBI Taxonomy" id="3750"/>
    <lineage>
        <taxon>Eukaryota</taxon>
        <taxon>Viridiplantae</taxon>
        <taxon>Streptophyta</taxon>
        <taxon>Embryophyta</taxon>
        <taxon>Tracheophyta</taxon>
        <taxon>Spermatophyta</taxon>
        <taxon>Magnoliopsida</taxon>
        <taxon>eudicotyledons</taxon>
        <taxon>Gunneridae</taxon>
        <taxon>Pentapetalae</taxon>
        <taxon>rosids</taxon>
        <taxon>fabids</taxon>
        <taxon>Rosales</taxon>
        <taxon>Rosaceae</taxon>
        <taxon>Amygdaloideae</taxon>
        <taxon>Maleae</taxon>
        <taxon>Malus</taxon>
    </lineage>
</organism>
<reference evidence="1 2" key="1">
    <citation type="submission" date="2018-10" db="EMBL/GenBank/DDBJ databases">
        <title>A high-quality apple genome assembly.</title>
        <authorList>
            <person name="Hu J."/>
        </authorList>
    </citation>
    <scope>NUCLEOTIDE SEQUENCE [LARGE SCALE GENOMIC DNA]</scope>
    <source>
        <strain evidence="2">cv. HFTH1</strain>
        <tissue evidence="1">Young leaf</tissue>
    </source>
</reference>